<keyword evidence="3" id="KW-1185">Reference proteome</keyword>
<organism evidence="2 3">
    <name type="scientific">Clostridium manihotivorum</name>
    <dbReference type="NCBI Taxonomy" id="2320868"/>
    <lineage>
        <taxon>Bacteria</taxon>
        <taxon>Bacillati</taxon>
        <taxon>Bacillota</taxon>
        <taxon>Clostridia</taxon>
        <taxon>Eubacteriales</taxon>
        <taxon>Clostridiaceae</taxon>
        <taxon>Clostridium</taxon>
    </lineage>
</organism>
<keyword evidence="1" id="KW-1133">Transmembrane helix</keyword>
<keyword evidence="1" id="KW-0472">Membrane</keyword>
<proteinExistence type="predicted"/>
<gene>
    <name evidence="2" type="ORF">C1I91_12080</name>
</gene>
<accession>A0A3R5QY95</accession>
<reference evidence="2 3" key="1">
    <citation type="submission" date="2018-01" db="EMBL/GenBank/DDBJ databases">
        <title>Genome Sequencing and Assembly of Anaerobacter polyendosporus strain CT4.</title>
        <authorList>
            <person name="Tachaapaikoon C."/>
            <person name="Sutheeworapong S."/>
            <person name="Jenjaroenpun P."/>
            <person name="Wongsurawat T."/>
            <person name="Nookeaw I."/>
            <person name="Cheawchanlertfa P."/>
            <person name="Kosugi A."/>
            <person name="Cheevadhanarak S."/>
            <person name="Ratanakhanokchai K."/>
        </authorList>
    </citation>
    <scope>NUCLEOTIDE SEQUENCE [LARGE SCALE GENOMIC DNA]</scope>
    <source>
        <strain evidence="2 3">CT4</strain>
    </source>
</reference>
<sequence length="65" mass="7493">MESEVLKSLEQLIRGNCKKRNFTHLPDFPLALSTHKYKFVLNVILMLILLLYLCKANSAKKGVME</sequence>
<dbReference type="RefSeq" id="WP_128213102.1">
    <property type="nucleotide sequence ID" value="NZ_CP025746.1"/>
</dbReference>
<dbReference type="Proteomes" id="UP000286268">
    <property type="component" value="Chromosome"/>
</dbReference>
<name>A0A3R5QY95_9CLOT</name>
<protein>
    <submittedName>
        <fullName evidence="2">Uncharacterized protein</fullName>
    </submittedName>
</protein>
<dbReference type="AlphaFoldDB" id="A0A3R5QY95"/>
<feature type="transmembrane region" description="Helical" evidence="1">
    <location>
        <begin position="37"/>
        <end position="54"/>
    </location>
</feature>
<evidence type="ECO:0000313" key="3">
    <source>
        <dbReference type="Proteomes" id="UP000286268"/>
    </source>
</evidence>
<evidence type="ECO:0000313" key="2">
    <source>
        <dbReference type="EMBL" id="QAA32315.1"/>
    </source>
</evidence>
<dbReference type="EMBL" id="CP025746">
    <property type="protein sequence ID" value="QAA32315.1"/>
    <property type="molecule type" value="Genomic_DNA"/>
</dbReference>
<keyword evidence="1" id="KW-0812">Transmembrane</keyword>
<evidence type="ECO:0000256" key="1">
    <source>
        <dbReference type="SAM" id="Phobius"/>
    </source>
</evidence>
<dbReference type="KEGG" id="cmah:C1I91_12080"/>